<evidence type="ECO:0000256" key="3">
    <source>
        <dbReference type="SAM" id="Phobius"/>
    </source>
</evidence>
<reference evidence="5 6" key="1">
    <citation type="submission" date="2019-06" db="EMBL/GenBank/DDBJ databases">
        <title>Spirosoma utsteinense sp. nov. isolated from Antarctic ice-free soils.</title>
        <authorList>
            <person name="Tahon G."/>
        </authorList>
    </citation>
    <scope>NUCLEOTIDE SEQUENCE [LARGE SCALE GENOMIC DNA]</scope>
    <source>
        <strain evidence="5 6">LMG 31447</strain>
    </source>
</reference>
<gene>
    <name evidence="5" type="ORF">FH603_3202</name>
</gene>
<dbReference type="InterPro" id="IPR005702">
    <property type="entry name" value="Wzc-like_C"/>
</dbReference>
<dbReference type="RefSeq" id="WP_186738446.1">
    <property type="nucleotide sequence ID" value="NZ_VFIA01000018.1"/>
</dbReference>
<dbReference type="Gene3D" id="3.40.50.300">
    <property type="entry name" value="P-loop containing nucleotide triphosphate hydrolases"/>
    <property type="match status" value="1"/>
</dbReference>
<dbReference type="InterPro" id="IPR050445">
    <property type="entry name" value="Bact_polysacc_biosynth/exp"/>
</dbReference>
<keyword evidence="6" id="KW-1185">Reference proteome</keyword>
<organism evidence="5 6">
    <name type="scientific">Spirosoma utsteinense</name>
    <dbReference type="NCBI Taxonomy" id="2585773"/>
    <lineage>
        <taxon>Bacteria</taxon>
        <taxon>Pseudomonadati</taxon>
        <taxon>Bacteroidota</taxon>
        <taxon>Cytophagia</taxon>
        <taxon>Cytophagales</taxon>
        <taxon>Cytophagaceae</taxon>
        <taxon>Spirosoma</taxon>
    </lineage>
</organism>
<dbReference type="InterPro" id="IPR032807">
    <property type="entry name" value="GNVR"/>
</dbReference>
<feature type="transmembrane region" description="Helical" evidence="3">
    <location>
        <begin position="33"/>
        <end position="53"/>
    </location>
</feature>
<dbReference type="CDD" id="cd05387">
    <property type="entry name" value="BY-kinase"/>
    <property type="match status" value="1"/>
</dbReference>
<evidence type="ECO:0000256" key="1">
    <source>
        <dbReference type="ARBA" id="ARBA00022741"/>
    </source>
</evidence>
<dbReference type="Proteomes" id="UP000700732">
    <property type="component" value="Unassembled WGS sequence"/>
</dbReference>
<comment type="caution">
    <text evidence="5">The sequence shown here is derived from an EMBL/GenBank/DDBJ whole genome shotgun (WGS) entry which is preliminary data.</text>
</comment>
<protein>
    <submittedName>
        <fullName evidence="5">Capsular exopolysaccharide synthesis family protein</fullName>
    </submittedName>
</protein>
<dbReference type="SUPFAM" id="SSF52540">
    <property type="entry name" value="P-loop containing nucleoside triphosphate hydrolases"/>
    <property type="match status" value="1"/>
</dbReference>
<evidence type="ECO:0000256" key="2">
    <source>
        <dbReference type="ARBA" id="ARBA00022840"/>
    </source>
</evidence>
<dbReference type="NCBIfam" id="TIGR01007">
    <property type="entry name" value="eps_fam"/>
    <property type="match status" value="1"/>
</dbReference>
<dbReference type="PANTHER" id="PTHR32309:SF13">
    <property type="entry name" value="FERRIC ENTEROBACTIN TRANSPORT PROTEIN FEPE"/>
    <property type="match status" value="1"/>
</dbReference>
<evidence type="ECO:0000313" key="5">
    <source>
        <dbReference type="EMBL" id="MBC3792688.1"/>
    </source>
</evidence>
<dbReference type="Pfam" id="PF13807">
    <property type="entry name" value="GNVR"/>
    <property type="match status" value="1"/>
</dbReference>
<dbReference type="EMBL" id="VFIA01000018">
    <property type="protein sequence ID" value="MBC3792688.1"/>
    <property type="molecule type" value="Genomic_DNA"/>
</dbReference>
<keyword evidence="3" id="KW-0472">Membrane</keyword>
<proteinExistence type="predicted"/>
<keyword evidence="1" id="KW-0547">Nucleotide-binding</keyword>
<sequence length="766" mass="85440">MSAKSNYSYVPYQVVDSSESNVRTHLAPYVRNWPWYVLTIGLALAGAYVYLLYKQPIYRIQASLLLQDEKKGNAQASPLKELDVYNPKKVVENELEVLRSNTLMERVVADLHLENKYFHSTSFGKREIYNESPVLLLTEAPNQELYKKPLSLSFVNSQSVRINEKTYPLNQSVQTPYGKLRVLTRRAVSDTTAPIIVQAMPRTAAIGTYLSSLKAEPTSKTSTVIHLTIEDAVPQKGEAILNSLIKEYNHAAIVDKNKVASNTLRFVEDRLQMVSGELSSVEKRVETYKSSQGITNLSEQAQSLLQKTQQNDAQLNQVNIQLATLNDLQKFISNQSGKRGGTPATVGLNDPVLLGQIEKLSTLQLQRDNLTETTSEENPMLQTLEKQIKATKENVGQNIESMKTMLESSQQQYQAKNESMEGVIRSIPQQERTLLDITRQQGIKNNLYTYLLQKREELAVSFAAAISDSRTIDAAQSSDSPIKPVGIVFYALFGLVGLLVPTAAIASKGALNTRVMRRGDVEEVTNVPILGEVMHKRQREALVVAPNNRSVIAEQIRTIRTNLHIGQSEDASSRVLLFTSSMSGEGKSFISLNLGASLAMLKQPTVILEMDMRMPRLHQVFDVNNNIGLSDYLNDEATLDDILKPVPGYPNYFIIPSGPLPPDPSELLSGPQLKQLLAQLRERFKTIIIDAPPIGIVTDAQIIAPFADATLFVIRHGVTPKHSLKILDTLHREQRFQNLNIILNSVGGSSDAYHFSSRYKNSYSYR</sequence>
<name>A0ABR6W949_9BACT</name>
<keyword evidence="2" id="KW-0067">ATP-binding</keyword>
<feature type="transmembrane region" description="Helical" evidence="3">
    <location>
        <begin position="487"/>
        <end position="506"/>
    </location>
</feature>
<feature type="domain" description="Tyrosine-protein kinase G-rich" evidence="4">
    <location>
        <begin position="431"/>
        <end position="505"/>
    </location>
</feature>
<evidence type="ECO:0000313" key="6">
    <source>
        <dbReference type="Proteomes" id="UP000700732"/>
    </source>
</evidence>
<dbReference type="PANTHER" id="PTHR32309">
    <property type="entry name" value="TYROSINE-PROTEIN KINASE"/>
    <property type="match status" value="1"/>
</dbReference>
<accession>A0ABR6W949</accession>
<keyword evidence="3" id="KW-0812">Transmembrane</keyword>
<evidence type="ECO:0000259" key="4">
    <source>
        <dbReference type="Pfam" id="PF13807"/>
    </source>
</evidence>
<dbReference type="InterPro" id="IPR027417">
    <property type="entry name" value="P-loop_NTPase"/>
</dbReference>
<keyword evidence="3" id="KW-1133">Transmembrane helix</keyword>